<evidence type="ECO:0000256" key="1">
    <source>
        <dbReference type="ARBA" id="ARBA00022801"/>
    </source>
</evidence>
<dbReference type="InterPro" id="IPR017439">
    <property type="entry name" value="Amidohydrolase"/>
</dbReference>
<dbReference type="GO" id="GO:0050118">
    <property type="term" value="F:N-acetyldiaminopimelate deacetylase activity"/>
    <property type="evidence" value="ECO:0007669"/>
    <property type="project" value="UniProtKB-ARBA"/>
</dbReference>
<dbReference type="GO" id="GO:0019877">
    <property type="term" value="P:diaminopimelate biosynthetic process"/>
    <property type="evidence" value="ECO:0007669"/>
    <property type="project" value="UniProtKB-ARBA"/>
</dbReference>
<evidence type="ECO:0000313" key="4">
    <source>
        <dbReference type="EMBL" id="CBW73825.1"/>
    </source>
</evidence>
<dbReference type="STRING" id="882378.RBRH_03274"/>
<dbReference type="GO" id="GO:0046872">
    <property type="term" value="F:metal ion binding"/>
    <property type="evidence" value="ECO:0007669"/>
    <property type="project" value="UniProtKB-KW"/>
</dbReference>
<dbReference type="SUPFAM" id="SSF53187">
    <property type="entry name" value="Zn-dependent exopeptidases"/>
    <property type="match status" value="1"/>
</dbReference>
<keyword evidence="2" id="KW-0479">Metal-binding</keyword>
<dbReference type="Gene3D" id="3.30.70.360">
    <property type="match status" value="1"/>
</dbReference>
<dbReference type="PANTHER" id="PTHR11014:SF63">
    <property type="entry name" value="METALLOPEPTIDASE, PUTATIVE (AFU_ORTHOLOGUE AFUA_6G09600)-RELATED"/>
    <property type="match status" value="1"/>
</dbReference>
<feature type="binding site" evidence="2">
    <location>
        <position position="152"/>
    </location>
    <ligand>
        <name>Mn(2+)</name>
        <dbReference type="ChEBI" id="CHEBI:29035"/>
        <label>2</label>
    </ligand>
</feature>
<feature type="binding site" evidence="2">
    <location>
        <position position="150"/>
    </location>
    <ligand>
        <name>Mn(2+)</name>
        <dbReference type="ChEBI" id="CHEBI:29035"/>
        <label>2</label>
    </ligand>
</feature>
<dbReference type="NCBIfam" id="TIGR01891">
    <property type="entry name" value="amidohydrolases"/>
    <property type="match status" value="1"/>
</dbReference>
<dbReference type="PANTHER" id="PTHR11014">
    <property type="entry name" value="PEPTIDASE M20 FAMILY MEMBER"/>
    <property type="match status" value="1"/>
</dbReference>
<evidence type="ECO:0000259" key="3">
    <source>
        <dbReference type="Pfam" id="PF07687"/>
    </source>
</evidence>
<protein>
    <submittedName>
        <fullName evidence="4">Metal-dependent amidase/aminoacylase/carboxypeptidase</fullName>
    </submittedName>
</protein>
<keyword evidence="4" id="KW-0121">Carboxypeptidase</keyword>
<gene>
    <name evidence="4" type="ordered locus">RBRH_03274</name>
</gene>
<dbReference type="Pfam" id="PF01546">
    <property type="entry name" value="Peptidase_M20"/>
    <property type="match status" value="1"/>
</dbReference>
<dbReference type="Gene3D" id="3.40.630.10">
    <property type="entry name" value="Zn peptidases"/>
    <property type="match status" value="1"/>
</dbReference>
<dbReference type="eggNOG" id="COG1473">
    <property type="taxonomic scope" value="Bacteria"/>
</dbReference>
<dbReference type="InterPro" id="IPR011650">
    <property type="entry name" value="Peptidase_M20_dimer"/>
</dbReference>
<keyword evidence="1" id="KW-0378">Hydrolase</keyword>
<reference evidence="4 5" key="1">
    <citation type="journal article" date="2011" name="J. Bacteriol.">
        <title>Complete genome sequence of Burkholderia rhizoxinica, an endosymbiont of Rhizopus microsporus.</title>
        <authorList>
            <person name="Lackner G."/>
            <person name="Moebius N."/>
            <person name="Partida-Martinez L."/>
            <person name="Hertweck C."/>
        </authorList>
    </citation>
    <scope>NUCLEOTIDE SEQUENCE [LARGE SCALE GENOMIC DNA]</scope>
    <source>
        <strain evidence="5">DSM 19002 / CIP 109453 / HKI 454</strain>
    </source>
</reference>
<dbReference type="SUPFAM" id="SSF55031">
    <property type="entry name" value="Bacterial exopeptidase dimerisation domain"/>
    <property type="match status" value="1"/>
</dbReference>
<keyword evidence="4" id="KW-0645">Protease</keyword>
<evidence type="ECO:0000313" key="5">
    <source>
        <dbReference type="Proteomes" id="UP000007437"/>
    </source>
</evidence>
<feature type="domain" description="Peptidase M20 dimerisation" evidence="3">
    <location>
        <begin position="234"/>
        <end position="329"/>
    </location>
</feature>
<feature type="binding site" evidence="2">
    <location>
        <position position="185"/>
    </location>
    <ligand>
        <name>Mn(2+)</name>
        <dbReference type="ChEBI" id="CHEBI:29035"/>
        <label>2</label>
    </ligand>
</feature>
<dbReference type="AlphaFoldDB" id="E5ALF2"/>
<comment type="cofactor">
    <cofactor evidence="2">
        <name>Mn(2+)</name>
        <dbReference type="ChEBI" id="CHEBI:29035"/>
    </cofactor>
    <text evidence="2">The Mn(2+) ion enhances activity.</text>
</comment>
<dbReference type="KEGG" id="brh:RBRH_03274"/>
<organism evidence="4 5">
    <name type="scientific">Mycetohabitans rhizoxinica (strain DSM 19002 / CIP 109453 / HKI 454)</name>
    <name type="common">Paraburkholderia rhizoxinica</name>
    <dbReference type="NCBI Taxonomy" id="882378"/>
    <lineage>
        <taxon>Bacteria</taxon>
        <taxon>Pseudomonadati</taxon>
        <taxon>Pseudomonadota</taxon>
        <taxon>Betaproteobacteria</taxon>
        <taxon>Burkholderiales</taxon>
        <taxon>Burkholderiaceae</taxon>
        <taxon>Mycetohabitans</taxon>
    </lineage>
</organism>
<dbReference type="InterPro" id="IPR036264">
    <property type="entry name" value="Bact_exopeptidase_dim_dom"/>
</dbReference>
<dbReference type="GO" id="GO:0004180">
    <property type="term" value="F:carboxypeptidase activity"/>
    <property type="evidence" value="ECO:0007669"/>
    <property type="project" value="UniProtKB-KW"/>
</dbReference>
<name>E5ALF2_MYCRK</name>
<dbReference type="Pfam" id="PF07687">
    <property type="entry name" value="M20_dimer"/>
    <property type="match status" value="1"/>
</dbReference>
<feature type="binding site" evidence="2">
    <location>
        <position position="211"/>
    </location>
    <ligand>
        <name>Mn(2+)</name>
        <dbReference type="ChEBI" id="CHEBI:29035"/>
        <label>2</label>
    </ligand>
</feature>
<evidence type="ECO:0000256" key="2">
    <source>
        <dbReference type="PIRSR" id="PIRSR005962-1"/>
    </source>
</evidence>
<dbReference type="HOGENOM" id="CLU_023257_0_1_4"/>
<dbReference type="PIRSF" id="PIRSF005962">
    <property type="entry name" value="Pept_M20D_amidohydro"/>
    <property type="match status" value="1"/>
</dbReference>
<dbReference type="Proteomes" id="UP000007437">
    <property type="component" value="Chromosome"/>
</dbReference>
<dbReference type="EMBL" id="FR687359">
    <property type="protein sequence ID" value="CBW73825.1"/>
    <property type="molecule type" value="Genomic_DNA"/>
</dbReference>
<keyword evidence="2" id="KW-0464">Manganese</keyword>
<sequence>MGSRAIFYTPRGVARTRGQHDAIGGSRRMEWSVARCSSARRRSCAEASIMTVIVEIDAAQRQIQALRRHIHAHPELRYEETQTAELIAQTLASWGIEVHRGLGKTGVVGVLRNGSNPRSIGLRADMDALPIQELNTFGHRSQHPGKMHACGHDGHVAMLLGAAQYLATHRDFDGTVVFIFQPAEEGGAGARAMIEEGLFEQFPVQAVFGLHNWPGMRACTFGVRPGPIMASSNEFRIHIKGIGAHAAMPHNGADPIFAGVQMINALQGVITRNKRPLDAAVLSVTQFHAGDAMNVIPADAEIAGTVRTFRTEVTDLVEDRMRDVIQATASAHRCEARFEFARNYPPTVNSTDEARFAADVMRSIVGDDDVDDDVEPTMGSEDFSFMLQAKPGCYAFLGNGSGAHRAAGHGLGPCELHNASYDFNDALLGVSAPYWVKLAQAWLRSSACQSNSLMPG</sequence>
<dbReference type="FunFam" id="3.30.70.360:FF:000001">
    <property type="entry name" value="N-acetyldiaminopimelate deacetylase"/>
    <property type="match status" value="1"/>
</dbReference>
<dbReference type="InterPro" id="IPR002933">
    <property type="entry name" value="Peptidase_M20"/>
</dbReference>
<accession>E5ALF2</accession>
<feature type="binding site" evidence="2">
    <location>
        <position position="417"/>
    </location>
    <ligand>
        <name>Mn(2+)</name>
        <dbReference type="ChEBI" id="CHEBI:29035"/>
        <label>2</label>
    </ligand>
</feature>
<dbReference type="CDD" id="cd05666">
    <property type="entry name" value="M20_Acy1-like"/>
    <property type="match status" value="1"/>
</dbReference>
<proteinExistence type="predicted"/>